<dbReference type="EMBL" id="JAPEVB010000001">
    <property type="protein sequence ID" value="KAJ4397747.1"/>
    <property type="molecule type" value="Genomic_DNA"/>
</dbReference>
<keyword evidence="5" id="KW-1185">Reference proteome</keyword>
<comment type="caution">
    <text evidence="4">The sequence shown here is derived from an EMBL/GenBank/DDBJ whole genome shotgun (WGS) entry which is preliminary data.</text>
</comment>
<dbReference type="Proteomes" id="UP001140453">
    <property type="component" value="Unassembled WGS sequence"/>
</dbReference>
<protein>
    <recommendedName>
        <fullName evidence="6">PX-associated-domain-containing protein</fullName>
    </recommendedName>
</protein>
<dbReference type="InterPro" id="IPR024555">
    <property type="entry name" value="PX-associated"/>
</dbReference>
<gene>
    <name evidence="4" type="ORF">N0V93_001982</name>
</gene>
<dbReference type="InterPro" id="IPR024554">
    <property type="entry name" value="LEC1-like_C"/>
</dbReference>
<proteinExistence type="predicted"/>
<feature type="domain" description="PX-associated" evidence="3">
    <location>
        <begin position="6"/>
        <end position="135"/>
    </location>
</feature>
<sequence>MVSEAPQALTPTQLRALFDILNHTETYREAENFKHDNAIREYGYPFSAAETLQPTDVPSYKSKSASPLLQLILTKCILTIPATSTLPPDFWPFHFQGIMVKLAEADLSESYDKGTMGTRKTLATGASVIHEAVTRGLLSGVPKGTERIDLRKAQYDTTQASELARAWNECIHELVHGDLADEMFDHCAGTADFEGHSPAVAAATDYAIIHIATLLHHIFVGSPEGQYLLKLIENVYKLIPFVVIRQTLRMNAATMMNGMIRVFLAKMGVGAITNWFGMTTGADDGMNLMQRIISLVLSWDASEFRKKAAQIESAKDRPTREHFAALKTYTTMPRDAQEALREISINESKSIVAVIFDTTDPELTASLSATQHTQCLEWLSAQLSARDRDEITKVLCKSQPDRLTAAVRSAVGTYEPLIRALHESMDLREHVTSLEKFIGDFIETSKPKKVNGKSSSKISSKTKSPDSRPPSVEEYVALLRRNKGFLFEYCHQFAAKCTGLREMFQQWAHVVLDEFKQPRENADGAGAIDSDLQGLYEQLPADEQKEVLTSLDAHTKYLSQLGVLSQQRMQRVLDQLQQESAEDEKPSTTGKSSSKSSSSSSSPRSSSYGGPSMSGPGVYLMRWESLLDDTLITPASACGSLRYGRDVKGQKAQGKTVSEGVKGEWDANVIASQEDRTVPTAPDVRGIMTLLGEGFRGLVNAKVGEVGPTTSDKVDVLMNSKQGEELRNEMEGMTIAQ</sequence>
<evidence type="ECO:0008006" key="6">
    <source>
        <dbReference type="Google" id="ProtNLM"/>
    </source>
</evidence>
<dbReference type="Pfam" id="PF12825">
    <property type="entry name" value="DUF3818"/>
    <property type="match status" value="1"/>
</dbReference>
<evidence type="ECO:0000313" key="4">
    <source>
        <dbReference type="EMBL" id="KAJ4397747.1"/>
    </source>
</evidence>
<organism evidence="4 5">
    <name type="scientific">Gnomoniopsis smithogilvyi</name>
    <dbReference type="NCBI Taxonomy" id="1191159"/>
    <lineage>
        <taxon>Eukaryota</taxon>
        <taxon>Fungi</taxon>
        <taxon>Dikarya</taxon>
        <taxon>Ascomycota</taxon>
        <taxon>Pezizomycotina</taxon>
        <taxon>Sordariomycetes</taxon>
        <taxon>Sordariomycetidae</taxon>
        <taxon>Diaporthales</taxon>
        <taxon>Gnomoniaceae</taxon>
        <taxon>Gnomoniopsis</taxon>
    </lineage>
</organism>
<name>A0A9W8Z2P7_9PEZI</name>
<reference evidence="4" key="1">
    <citation type="submission" date="2022-10" db="EMBL/GenBank/DDBJ databases">
        <title>Tapping the CABI collections for fungal endophytes: first genome assemblies for Collariella, Neodidymelliopsis, Ascochyta clinopodiicola, Didymella pomorum, Didymosphaeria variabile, Neocosmospora piperis and Neocucurbitaria cava.</title>
        <authorList>
            <person name="Hill R."/>
        </authorList>
    </citation>
    <scope>NUCLEOTIDE SEQUENCE</scope>
    <source>
        <strain evidence="4">IMI 355082</strain>
    </source>
</reference>
<feature type="domain" description="PX" evidence="2">
    <location>
        <begin position="182"/>
        <end position="377"/>
    </location>
</feature>
<dbReference type="GO" id="GO:0035091">
    <property type="term" value="F:phosphatidylinositol binding"/>
    <property type="evidence" value="ECO:0007669"/>
    <property type="project" value="TreeGrafter"/>
</dbReference>
<evidence type="ECO:0000256" key="1">
    <source>
        <dbReference type="SAM" id="MobiDB-lite"/>
    </source>
</evidence>
<dbReference type="Pfam" id="PF12828">
    <property type="entry name" value="PXB"/>
    <property type="match status" value="1"/>
</dbReference>
<dbReference type="AlphaFoldDB" id="A0A9W8Z2P7"/>
<evidence type="ECO:0000259" key="2">
    <source>
        <dbReference type="Pfam" id="PF12825"/>
    </source>
</evidence>
<feature type="region of interest" description="Disordered" evidence="1">
    <location>
        <begin position="447"/>
        <end position="471"/>
    </location>
</feature>
<dbReference type="PANTHER" id="PTHR47185">
    <property type="entry name" value="PX DOMAIN-CONTAINING PROTEIN YPR097W"/>
    <property type="match status" value="1"/>
</dbReference>
<dbReference type="OrthoDB" id="2117459at2759"/>
<dbReference type="InterPro" id="IPR047168">
    <property type="entry name" value="LEC1-like"/>
</dbReference>
<feature type="region of interest" description="Disordered" evidence="1">
    <location>
        <begin position="576"/>
        <end position="612"/>
    </location>
</feature>
<dbReference type="PANTHER" id="PTHR47185:SF2">
    <property type="entry name" value="FUNGAL PROTEIN"/>
    <property type="match status" value="1"/>
</dbReference>
<evidence type="ECO:0000259" key="3">
    <source>
        <dbReference type="Pfam" id="PF12828"/>
    </source>
</evidence>
<feature type="compositionally biased region" description="Low complexity" evidence="1">
    <location>
        <begin position="587"/>
        <end position="612"/>
    </location>
</feature>
<feature type="compositionally biased region" description="Low complexity" evidence="1">
    <location>
        <begin position="452"/>
        <end position="462"/>
    </location>
</feature>
<accession>A0A9W8Z2P7</accession>
<evidence type="ECO:0000313" key="5">
    <source>
        <dbReference type="Proteomes" id="UP001140453"/>
    </source>
</evidence>